<organism evidence="8 9">
    <name type="scientific">Meganyctiphanes norvegica</name>
    <name type="common">Northern krill</name>
    <name type="synonym">Thysanopoda norvegica</name>
    <dbReference type="NCBI Taxonomy" id="48144"/>
    <lineage>
        <taxon>Eukaryota</taxon>
        <taxon>Metazoa</taxon>
        <taxon>Ecdysozoa</taxon>
        <taxon>Arthropoda</taxon>
        <taxon>Crustacea</taxon>
        <taxon>Multicrustacea</taxon>
        <taxon>Malacostraca</taxon>
        <taxon>Eumalacostraca</taxon>
        <taxon>Eucarida</taxon>
        <taxon>Euphausiacea</taxon>
        <taxon>Euphausiidae</taxon>
        <taxon>Meganyctiphanes</taxon>
    </lineage>
</organism>
<evidence type="ECO:0000256" key="6">
    <source>
        <dbReference type="RuleBase" id="RU280814"/>
    </source>
</evidence>
<dbReference type="GO" id="GO:0005254">
    <property type="term" value="F:chloride channel activity"/>
    <property type="evidence" value="ECO:0007669"/>
    <property type="project" value="TreeGrafter"/>
</dbReference>
<dbReference type="InterPro" id="IPR007632">
    <property type="entry name" value="Anoctamin"/>
</dbReference>
<dbReference type="EMBL" id="CAXKWB010043049">
    <property type="protein sequence ID" value="CAL4158930.1"/>
    <property type="molecule type" value="Genomic_DNA"/>
</dbReference>
<feature type="non-terminal residue" evidence="8">
    <location>
        <position position="413"/>
    </location>
</feature>
<evidence type="ECO:0000256" key="1">
    <source>
        <dbReference type="ARBA" id="ARBA00004141"/>
    </source>
</evidence>
<evidence type="ECO:0000256" key="2">
    <source>
        <dbReference type="ARBA" id="ARBA00009671"/>
    </source>
</evidence>
<comment type="caution">
    <text evidence="6">Lacks conserved residue(s) required for the propagation of feature annotation.</text>
</comment>
<feature type="transmembrane region" description="Helical" evidence="6">
    <location>
        <begin position="345"/>
        <end position="370"/>
    </location>
</feature>
<dbReference type="Pfam" id="PF04547">
    <property type="entry name" value="Anoctamin"/>
    <property type="match status" value="1"/>
</dbReference>
<keyword evidence="9" id="KW-1185">Reference proteome</keyword>
<accession>A0AAV2S4D4</accession>
<feature type="domain" description="Anoctamin transmembrane" evidence="7">
    <location>
        <begin position="114"/>
        <end position="407"/>
    </location>
</feature>
<protein>
    <recommendedName>
        <fullName evidence="6">Anoctamin</fullName>
    </recommendedName>
</protein>
<dbReference type="AlphaFoldDB" id="A0AAV2S4D4"/>
<evidence type="ECO:0000313" key="8">
    <source>
        <dbReference type="EMBL" id="CAL4158930.1"/>
    </source>
</evidence>
<evidence type="ECO:0000256" key="4">
    <source>
        <dbReference type="ARBA" id="ARBA00022989"/>
    </source>
</evidence>
<evidence type="ECO:0000256" key="5">
    <source>
        <dbReference type="ARBA" id="ARBA00023136"/>
    </source>
</evidence>
<feature type="transmembrane region" description="Helical" evidence="6">
    <location>
        <begin position="302"/>
        <end position="324"/>
    </location>
</feature>
<feature type="transmembrane region" description="Helical" evidence="6">
    <location>
        <begin position="382"/>
        <end position="404"/>
    </location>
</feature>
<dbReference type="Proteomes" id="UP001497623">
    <property type="component" value="Unassembled WGS sequence"/>
</dbReference>
<proteinExistence type="inferred from homology"/>
<dbReference type="PANTHER" id="PTHR12308">
    <property type="entry name" value="ANOCTAMIN"/>
    <property type="match status" value="1"/>
</dbReference>
<keyword evidence="3 6" id="KW-0812">Transmembrane</keyword>
<comment type="subcellular location">
    <subcellularLocation>
        <location evidence="1 6">Membrane</location>
        <topology evidence="1 6">Multi-pass membrane protein</topology>
    </subcellularLocation>
</comment>
<comment type="caution">
    <text evidence="8">The sequence shown here is derived from an EMBL/GenBank/DDBJ whole genome shotgun (WGS) entry which is preliminary data.</text>
</comment>
<evidence type="ECO:0000256" key="3">
    <source>
        <dbReference type="ARBA" id="ARBA00022692"/>
    </source>
</evidence>
<reference evidence="8 9" key="1">
    <citation type="submission" date="2024-05" db="EMBL/GenBank/DDBJ databases">
        <authorList>
            <person name="Wallberg A."/>
        </authorList>
    </citation>
    <scope>NUCLEOTIDE SEQUENCE [LARGE SCALE GENOMIC DNA]</scope>
</reference>
<evidence type="ECO:0000313" key="9">
    <source>
        <dbReference type="Proteomes" id="UP001497623"/>
    </source>
</evidence>
<feature type="transmembrane region" description="Helical" evidence="6">
    <location>
        <begin position="122"/>
        <end position="145"/>
    </location>
</feature>
<name>A0AAV2S4D4_MEGNR</name>
<feature type="non-terminal residue" evidence="8">
    <location>
        <position position="1"/>
    </location>
</feature>
<keyword evidence="5 6" id="KW-0472">Membrane</keyword>
<feature type="transmembrane region" description="Helical" evidence="6">
    <location>
        <begin position="227"/>
        <end position="246"/>
    </location>
</feature>
<comment type="similarity">
    <text evidence="2 6">Belongs to the anoctamin family.</text>
</comment>
<sequence>GVVVHVSAKKIHTSTTWRSAGLVEDFQVCELSELTPAQQEFCVRYEMTAVRADEEGHVPGHEKVLLHPGQSLVNRYIKKKLIQDFYPLHDQNELKIIEKKWYRSIFSIRTPEDVQKYFGESVAMYFSFVEFYTVMLCLPALLSLMHFVSSVDSLTEYILFAIFNLVWVTMFLELWKRRCAGLAFDWGTLGRSIDEVVQPLYHGELQKNPITGRYEPFYPHWKTQCKVALSGLIVMVGTFCALWLGIFGELQLKMSLTLMLSDEEVLTEEGESIIEENLGEEGESIMEESLGEAGAIVAEESIIPVILVYAPSIIYTIVVNILNVQWRKLSKFLTKWENHRMQGDYDWHCISKMIIFEFVNNFSSLFYIAFFIQDLDMLRSHLATMLIVSQLINHATETLLPFIIKKATWRITK</sequence>
<dbReference type="GO" id="GO:0005886">
    <property type="term" value="C:plasma membrane"/>
    <property type="evidence" value="ECO:0007669"/>
    <property type="project" value="TreeGrafter"/>
</dbReference>
<gene>
    <name evidence="8" type="ORF">MNOR_LOCUS32153</name>
</gene>
<feature type="transmembrane region" description="Helical" evidence="6">
    <location>
        <begin position="157"/>
        <end position="175"/>
    </location>
</feature>
<keyword evidence="4 6" id="KW-1133">Transmembrane helix</keyword>
<dbReference type="PANTHER" id="PTHR12308:SF74">
    <property type="entry name" value="ANOCTAMIN"/>
    <property type="match status" value="1"/>
</dbReference>
<evidence type="ECO:0000259" key="7">
    <source>
        <dbReference type="Pfam" id="PF04547"/>
    </source>
</evidence>
<dbReference type="InterPro" id="IPR049452">
    <property type="entry name" value="Anoctamin_TM"/>
</dbReference>